<name>A0A380S6R0_FIBSU</name>
<dbReference type="SMART" id="SM00606">
    <property type="entry name" value="CBD_IV"/>
    <property type="match status" value="1"/>
</dbReference>
<dbReference type="CDD" id="cd04080">
    <property type="entry name" value="CBM6_cellulase-like"/>
    <property type="match status" value="1"/>
</dbReference>
<dbReference type="InterPro" id="IPR005181">
    <property type="entry name" value="SASA"/>
</dbReference>
<dbReference type="Gene3D" id="3.40.50.1110">
    <property type="entry name" value="SGNH hydrolase"/>
    <property type="match status" value="1"/>
</dbReference>
<feature type="region of interest" description="Disordered" evidence="3">
    <location>
        <begin position="313"/>
        <end position="346"/>
    </location>
</feature>
<evidence type="ECO:0000256" key="3">
    <source>
        <dbReference type="SAM" id="MobiDB-lite"/>
    </source>
</evidence>
<dbReference type="SUPFAM" id="SSF52266">
    <property type="entry name" value="SGNH hydrolase"/>
    <property type="match status" value="1"/>
</dbReference>
<feature type="chain" id="PRO_5017012601" description="CBM6 domain-containing protein" evidence="4">
    <location>
        <begin position="31"/>
        <end position="544"/>
    </location>
</feature>
<dbReference type="Pfam" id="PF03422">
    <property type="entry name" value="CBM_6"/>
    <property type="match status" value="1"/>
</dbReference>
<dbReference type="EMBL" id="UHJL01000002">
    <property type="protein sequence ID" value="SUQ24256.1"/>
    <property type="molecule type" value="Genomic_DNA"/>
</dbReference>
<organism evidence="6 7">
    <name type="scientific">Fibrobacter succinogenes</name>
    <name type="common">Bacteroides succinogenes</name>
    <dbReference type="NCBI Taxonomy" id="833"/>
    <lineage>
        <taxon>Bacteria</taxon>
        <taxon>Pseudomonadati</taxon>
        <taxon>Fibrobacterota</taxon>
        <taxon>Fibrobacteria</taxon>
        <taxon>Fibrobacterales</taxon>
        <taxon>Fibrobacteraceae</taxon>
        <taxon>Fibrobacter</taxon>
    </lineage>
</organism>
<feature type="signal peptide" evidence="4">
    <location>
        <begin position="1"/>
        <end position="30"/>
    </location>
</feature>
<feature type="domain" description="CBM6" evidence="5">
    <location>
        <begin position="330"/>
        <end position="457"/>
    </location>
</feature>
<dbReference type="SUPFAM" id="SSF49785">
    <property type="entry name" value="Galactose-binding domain-like"/>
    <property type="match status" value="1"/>
</dbReference>
<dbReference type="InterPro" id="IPR008979">
    <property type="entry name" value="Galactose-bd-like_sf"/>
</dbReference>
<protein>
    <recommendedName>
        <fullName evidence="5">CBM6 domain-containing protein</fullName>
    </recommendedName>
</protein>
<dbReference type="PANTHER" id="PTHR31988:SF19">
    <property type="entry name" value="9-O-ACETYL-N-ACETYLNEURAMINIC ACID DEACETYLASE-RELATED"/>
    <property type="match status" value="1"/>
</dbReference>
<dbReference type="PROSITE" id="PS51175">
    <property type="entry name" value="CBM6"/>
    <property type="match status" value="1"/>
</dbReference>
<sequence length="544" mass="59102">MSVEMSFKKLMGIAGVAAGLSMFAVTGANAAPDPNFHIYIAYGQSNMEGNARNFTDVDKKEHPRVKMFATTSCPSLGRPTVGEMYPAVPPMFKCGEGLSVADWFGRHMADSLPNVTIGIIPVAQGGTSIRLFDPDDYKNYLNSAESWLKNGAKAYGDDGNAMGRIIEVAKKAQEKGVIKGIIFHQGETDGGMSNWEQIVKKTYEYMLKQLGLNAEETPFVAGEMVDGGSCAGFSSRVRGLSKYIANFGVASSKGYGSKGDGLHFTVEGYRGMGERYAQQMLKLINVAPVDPVPQEPFKGAPIAIPGKVEVEDFDKPGIGKNEDGTSNASYSDEDSENHGDSDYRKDTGVDLYKTADGVALGYTQTGEWLEYTVEVKADGEYNVEASVAAGNSTSAFKLYMDDKAIGDEVSVPQTADNSWDTYKTITVKEGVKLTAGKHVLKLEITANYVNIDWIQFSEPKKEEPPKEDPPSAIAKVRFDMTEAESNFSVYSMQGQKLGTFTAKGMADAMNLVKTDAKLRKQAKGVFFVRKEGAKLMSKKVVVFE</sequence>
<evidence type="ECO:0000313" key="6">
    <source>
        <dbReference type="EMBL" id="SUQ24256.1"/>
    </source>
</evidence>
<evidence type="ECO:0000256" key="1">
    <source>
        <dbReference type="ARBA" id="ARBA00022729"/>
    </source>
</evidence>
<dbReference type="Gene3D" id="2.60.120.260">
    <property type="entry name" value="Galactose-binding domain-like"/>
    <property type="match status" value="1"/>
</dbReference>
<evidence type="ECO:0000313" key="7">
    <source>
        <dbReference type="Proteomes" id="UP000255423"/>
    </source>
</evidence>
<dbReference type="InterPro" id="IPR052940">
    <property type="entry name" value="Carb_Esterase_6"/>
</dbReference>
<evidence type="ECO:0000256" key="2">
    <source>
        <dbReference type="ARBA" id="ARBA00022801"/>
    </source>
</evidence>
<evidence type="ECO:0000256" key="4">
    <source>
        <dbReference type="SAM" id="SignalP"/>
    </source>
</evidence>
<dbReference type="RefSeq" id="WP_109572796.1">
    <property type="nucleotide sequence ID" value="NZ_UHJL01000002.1"/>
</dbReference>
<dbReference type="InterPro" id="IPR036514">
    <property type="entry name" value="SGNH_hydro_sf"/>
</dbReference>
<proteinExistence type="predicted"/>
<gene>
    <name evidence="6" type="ORF">SAMN05661053_1651</name>
</gene>
<keyword evidence="1 4" id="KW-0732">Signal</keyword>
<dbReference type="AlphaFoldDB" id="A0A380S6R0"/>
<evidence type="ECO:0000259" key="5">
    <source>
        <dbReference type="PROSITE" id="PS51175"/>
    </source>
</evidence>
<dbReference type="InterPro" id="IPR005084">
    <property type="entry name" value="CBM6"/>
</dbReference>
<feature type="compositionally biased region" description="Basic and acidic residues" evidence="3">
    <location>
        <begin position="313"/>
        <end position="323"/>
    </location>
</feature>
<dbReference type="Proteomes" id="UP000255423">
    <property type="component" value="Unassembled WGS sequence"/>
</dbReference>
<feature type="compositionally biased region" description="Basic and acidic residues" evidence="3">
    <location>
        <begin position="336"/>
        <end position="346"/>
    </location>
</feature>
<dbReference type="PANTHER" id="PTHR31988">
    <property type="entry name" value="ESTERASE, PUTATIVE (DUF303)-RELATED"/>
    <property type="match status" value="1"/>
</dbReference>
<dbReference type="Pfam" id="PF03629">
    <property type="entry name" value="SASA"/>
    <property type="match status" value="1"/>
</dbReference>
<accession>A0A380S6R0</accession>
<keyword evidence="2" id="KW-0378">Hydrolase</keyword>
<reference evidence="6 7" key="1">
    <citation type="submission" date="2017-08" db="EMBL/GenBank/DDBJ databases">
        <authorList>
            <person name="de Groot N.N."/>
        </authorList>
    </citation>
    <scope>NUCLEOTIDE SEQUENCE [LARGE SCALE GENOMIC DNA]</scope>
    <source>
        <strain evidence="6 7">HM2</strain>
    </source>
</reference>
<dbReference type="GO" id="GO:0030246">
    <property type="term" value="F:carbohydrate binding"/>
    <property type="evidence" value="ECO:0007669"/>
    <property type="project" value="InterPro"/>
</dbReference>
<dbReference type="GO" id="GO:0016788">
    <property type="term" value="F:hydrolase activity, acting on ester bonds"/>
    <property type="evidence" value="ECO:0007669"/>
    <property type="project" value="UniProtKB-ARBA"/>
</dbReference>
<dbReference type="InterPro" id="IPR006584">
    <property type="entry name" value="Cellulose-bd_IV"/>
</dbReference>